<dbReference type="InterPro" id="IPR017850">
    <property type="entry name" value="Alkaline_phosphatase_core_sf"/>
</dbReference>
<evidence type="ECO:0000259" key="5">
    <source>
        <dbReference type="Pfam" id="PF00884"/>
    </source>
</evidence>
<dbReference type="PANTHER" id="PTHR42693">
    <property type="entry name" value="ARYLSULFATASE FAMILY MEMBER"/>
    <property type="match status" value="1"/>
</dbReference>
<evidence type="ECO:0000256" key="2">
    <source>
        <dbReference type="ARBA" id="ARBA00022801"/>
    </source>
</evidence>
<accession>A0A5C5Z2G1</accession>
<feature type="domain" description="Sulfatase N-terminal" evidence="5">
    <location>
        <begin position="24"/>
        <end position="334"/>
    </location>
</feature>
<name>A0A5C5Z2G1_9BACT</name>
<evidence type="ECO:0000256" key="4">
    <source>
        <dbReference type="SAM" id="SignalP"/>
    </source>
</evidence>
<evidence type="ECO:0000313" key="6">
    <source>
        <dbReference type="EMBL" id="TWT81504.1"/>
    </source>
</evidence>
<feature type="signal peptide" evidence="4">
    <location>
        <begin position="1"/>
        <end position="18"/>
    </location>
</feature>
<dbReference type="InterPro" id="IPR000917">
    <property type="entry name" value="Sulfatase_N"/>
</dbReference>
<organism evidence="6 7">
    <name type="scientific">Novipirellula herctigrandis</name>
    <dbReference type="NCBI Taxonomy" id="2527986"/>
    <lineage>
        <taxon>Bacteria</taxon>
        <taxon>Pseudomonadati</taxon>
        <taxon>Planctomycetota</taxon>
        <taxon>Planctomycetia</taxon>
        <taxon>Pirellulales</taxon>
        <taxon>Pirellulaceae</taxon>
        <taxon>Novipirellula</taxon>
    </lineage>
</organism>
<sequence precursor="true">MSSVLFGICAFAVGTCSAATASKPNVILVMADDMGFECLSVHGGAPYKTPHLDRMAKQGVMFTDAYSNAMCTPTRVKLMSGRYNFRNYEMFAYMNPNIYTIGNLMQDAGYATAIIGKHQLNGYGKYAVPAEDRWPRFSKNGFDEFCMWNAKLDFNTTPDQFHKPVIEQNGKVLRYDEELKGRFGPDVLMDYACNFIRRKKEAPFFIYYPMMLPHAPFIPTPDSEDPTCTDKEKNQQDMVAYVDKLMGRLLAFLEAEGVLDNTLVLFTGDNGTYHRLNRSLNGRTLTTGKMYLTDDGTRSILLAYWKGSMKAGQVCGDLIDFTDFMPTLAEAAGVAAPADTDGVSFLPQIKGEKGTPREWILVEHDPGQAPQYDYIGRWVRNHTHKLYHDGRVFNTKVDPDERTDLAGSTEPQDLITIQQLKEAMATIPPWDPKTPKEDAQSRRLKKQKQQRGNEPVSLEKESTQ</sequence>
<feature type="chain" id="PRO_5022970799" evidence="4">
    <location>
        <begin position="19"/>
        <end position="464"/>
    </location>
</feature>
<dbReference type="EMBL" id="SJPJ01000001">
    <property type="protein sequence ID" value="TWT81504.1"/>
    <property type="molecule type" value="Genomic_DNA"/>
</dbReference>
<evidence type="ECO:0000256" key="3">
    <source>
        <dbReference type="SAM" id="MobiDB-lite"/>
    </source>
</evidence>
<comment type="caution">
    <text evidence="6">The sequence shown here is derived from an EMBL/GenBank/DDBJ whole genome shotgun (WGS) entry which is preliminary data.</text>
</comment>
<feature type="region of interest" description="Disordered" evidence="3">
    <location>
        <begin position="426"/>
        <end position="464"/>
    </location>
</feature>
<dbReference type="GO" id="GO:0004065">
    <property type="term" value="F:arylsulfatase activity"/>
    <property type="evidence" value="ECO:0007669"/>
    <property type="project" value="UniProtKB-EC"/>
</dbReference>
<evidence type="ECO:0000313" key="7">
    <source>
        <dbReference type="Proteomes" id="UP000315010"/>
    </source>
</evidence>
<keyword evidence="2 6" id="KW-0378">Hydrolase</keyword>
<proteinExistence type="inferred from homology"/>
<reference evidence="6 7" key="1">
    <citation type="submission" date="2019-02" db="EMBL/GenBank/DDBJ databases">
        <title>Deep-cultivation of Planctomycetes and their phenomic and genomic characterization uncovers novel biology.</title>
        <authorList>
            <person name="Wiegand S."/>
            <person name="Jogler M."/>
            <person name="Boedeker C."/>
            <person name="Pinto D."/>
            <person name="Vollmers J."/>
            <person name="Rivas-Marin E."/>
            <person name="Kohn T."/>
            <person name="Peeters S.H."/>
            <person name="Heuer A."/>
            <person name="Rast P."/>
            <person name="Oberbeckmann S."/>
            <person name="Bunk B."/>
            <person name="Jeske O."/>
            <person name="Meyerdierks A."/>
            <person name="Storesund J.E."/>
            <person name="Kallscheuer N."/>
            <person name="Luecker S."/>
            <person name="Lage O.M."/>
            <person name="Pohl T."/>
            <person name="Merkel B.J."/>
            <person name="Hornburger P."/>
            <person name="Mueller R.-W."/>
            <person name="Bruemmer F."/>
            <person name="Labrenz M."/>
            <person name="Spormann A.M."/>
            <person name="Op Den Camp H."/>
            <person name="Overmann J."/>
            <person name="Amann R."/>
            <person name="Jetten M.S.M."/>
            <person name="Mascher T."/>
            <person name="Medema M.H."/>
            <person name="Devos D.P."/>
            <person name="Kaster A.-K."/>
            <person name="Ovreas L."/>
            <person name="Rohde M."/>
            <person name="Galperin M.Y."/>
            <person name="Jogler C."/>
        </authorList>
    </citation>
    <scope>NUCLEOTIDE SEQUENCE [LARGE SCALE GENOMIC DNA]</scope>
    <source>
        <strain evidence="6 7">CA13</strain>
    </source>
</reference>
<dbReference type="Gene3D" id="3.40.720.10">
    <property type="entry name" value="Alkaline Phosphatase, subunit A"/>
    <property type="match status" value="1"/>
</dbReference>
<dbReference type="Proteomes" id="UP000315010">
    <property type="component" value="Unassembled WGS sequence"/>
</dbReference>
<dbReference type="EC" id="3.1.6.1" evidence="6"/>
<keyword evidence="7" id="KW-1185">Reference proteome</keyword>
<dbReference type="PANTHER" id="PTHR42693:SF53">
    <property type="entry name" value="ENDO-4-O-SULFATASE"/>
    <property type="match status" value="1"/>
</dbReference>
<keyword evidence="4" id="KW-0732">Signal</keyword>
<dbReference type="AlphaFoldDB" id="A0A5C5Z2G1"/>
<protein>
    <submittedName>
        <fullName evidence="6">Arylsulfatase</fullName>
        <ecNumber evidence="6">3.1.6.1</ecNumber>
    </submittedName>
</protein>
<evidence type="ECO:0000256" key="1">
    <source>
        <dbReference type="ARBA" id="ARBA00008779"/>
    </source>
</evidence>
<dbReference type="Pfam" id="PF00884">
    <property type="entry name" value="Sulfatase"/>
    <property type="match status" value="1"/>
</dbReference>
<gene>
    <name evidence="6" type="ORF">CA13_29570</name>
</gene>
<dbReference type="InterPro" id="IPR050738">
    <property type="entry name" value="Sulfatase"/>
</dbReference>
<comment type="similarity">
    <text evidence="1">Belongs to the sulfatase family.</text>
</comment>
<dbReference type="CDD" id="cd16151">
    <property type="entry name" value="sulfatase_like"/>
    <property type="match status" value="1"/>
</dbReference>
<dbReference type="SUPFAM" id="SSF53649">
    <property type="entry name" value="Alkaline phosphatase-like"/>
    <property type="match status" value="1"/>
</dbReference>